<dbReference type="PANTHER" id="PTHR33989">
    <property type="match status" value="1"/>
</dbReference>
<evidence type="ECO:0000256" key="7">
    <source>
        <dbReference type="ARBA" id="ARBA00023136"/>
    </source>
</evidence>
<feature type="transmembrane region" description="Helical" evidence="9">
    <location>
        <begin position="63"/>
        <end position="86"/>
    </location>
</feature>
<comment type="function">
    <text evidence="8">The phosphoenolpyruvate-dependent sugar phosphotransferase system (PTS), a major carbohydrate active -transport system, catalyzes the phosphorylation of incoming sugar substrates concomitant with their translocation across the cell membrane.</text>
</comment>
<evidence type="ECO:0000256" key="3">
    <source>
        <dbReference type="ARBA" id="ARBA00022475"/>
    </source>
</evidence>
<feature type="transmembrane region" description="Helical" evidence="9">
    <location>
        <begin position="268"/>
        <end position="289"/>
    </location>
</feature>
<evidence type="ECO:0000313" key="12">
    <source>
        <dbReference type="Proteomes" id="UP000076079"/>
    </source>
</evidence>
<dbReference type="InterPro" id="IPR003352">
    <property type="entry name" value="PTS_EIIC"/>
</dbReference>
<keyword evidence="7 8" id="KW-0472">Membrane</keyword>
<name>A0A143PFL2_LUTPR</name>
<dbReference type="InterPro" id="IPR051088">
    <property type="entry name" value="PTS_Sugar-EIIC/EIIB"/>
</dbReference>
<organism evidence="11 12">
    <name type="scientific">Luteitalea pratensis</name>
    <dbReference type="NCBI Taxonomy" id="1855912"/>
    <lineage>
        <taxon>Bacteria</taxon>
        <taxon>Pseudomonadati</taxon>
        <taxon>Acidobacteriota</taxon>
        <taxon>Vicinamibacteria</taxon>
        <taxon>Vicinamibacterales</taxon>
        <taxon>Vicinamibacteraceae</taxon>
        <taxon>Luteitalea</taxon>
    </lineage>
</organism>
<dbReference type="PATRIC" id="fig|1813736.3.peg.247"/>
<feature type="transmembrane region" description="Helical" evidence="9">
    <location>
        <begin position="237"/>
        <end position="256"/>
    </location>
</feature>
<keyword evidence="4 8" id="KW-0762">Sugar transport</keyword>
<keyword evidence="3 8" id="KW-1003">Cell membrane</keyword>
<dbReference type="InterPro" id="IPR004501">
    <property type="entry name" value="PTS_EIIC_3"/>
</dbReference>
<feature type="domain" description="PTS EIIC type-3" evidence="10">
    <location>
        <begin position="8"/>
        <end position="396"/>
    </location>
</feature>
<evidence type="ECO:0000313" key="11">
    <source>
        <dbReference type="EMBL" id="AMY07070.1"/>
    </source>
</evidence>
<dbReference type="GO" id="GO:0008982">
    <property type="term" value="F:protein-N(PI)-phosphohistidine-sugar phosphotransferase activity"/>
    <property type="evidence" value="ECO:0007669"/>
    <property type="project" value="UniProtKB-UniRule"/>
</dbReference>
<evidence type="ECO:0000256" key="9">
    <source>
        <dbReference type="SAM" id="Phobius"/>
    </source>
</evidence>
<evidence type="ECO:0000256" key="5">
    <source>
        <dbReference type="ARBA" id="ARBA00022692"/>
    </source>
</evidence>
<reference evidence="11 12" key="1">
    <citation type="journal article" date="2016" name="Genome Announc.">
        <title>First Complete Genome Sequence of a Subdivision 6 Acidobacterium Strain.</title>
        <authorList>
            <person name="Huang S."/>
            <person name="Vieira S."/>
            <person name="Bunk B."/>
            <person name="Riedel T."/>
            <person name="Sproer C."/>
            <person name="Overmann J."/>
        </authorList>
    </citation>
    <scope>NUCLEOTIDE SEQUENCE [LARGE SCALE GENOMIC DNA]</scope>
    <source>
        <strain evidence="12">DSM 100886 HEG_-6_39</strain>
    </source>
</reference>
<dbReference type="Proteomes" id="UP000076079">
    <property type="component" value="Chromosome"/>
</dbReference>
<dbReference type="InterPro" id="IPR004796">
    <property type="entry name" value="PTS_IIC_cello"/>
</dbReference>
<keyword evidence="6 9" id="KW-1133">Transmembrane helix</keyword>
<dbReference type="PANTHER" id="PTHR33989:SF4">
    <property type="entry name" value="PTS SYSTEM N,N'-DIACETYLCHITOBIOSE-SPECIFIC EIIC COMPONENT"/>
    <property type="match status" value="1"/>
</dbReference>
<dbReference type="PROSITE" id="PS51105">
    <property type="entry name" value="PTS_EIIC_TYPE_3"/>
    <property type="match status" value="1"/>
</dbReference>
<gene>
    <name evidence="11" type="primary">licC</name>
    <name evidence="11" type="ORF">LuPra_00234</name>
</gene>
<feature type="transmembrane region" description="Helical" evidence="9">
    <location>
        <begin position="126"/>
        <end position="144"/>
    </location>
</feature>
<dbReference type="GO" id="GO:1902815">
    <property type="term" value="P:N,N'-diacetylchitobiose import"/>
    <property type="evidence" value="ECO:0007669"/>
    <property type="project" value="TreeGrafter"/>
</dbReference>
<evidence type="ECO:0000259" key="10">
    <source>
        <dbReference type="PROSITE" id="PS51105"/>
    </source>
</evidence>
<protein>
    <recommendedName>
        <fullName evidence="8">Permease IIC component</fullName>
    </recommendedName>
</protein>
<evidence type="ECO:0000256" key="6">
    <source>
        <dbReference type="ARBA" id="ARBA00022989"/>
    </source>
</evidence>
<keyword evidence="5 9" id="KW-0812">Transmembrane</keyword>
<feature type="transmembrane region" description="Helical" evidence="9">
    <location>
        <begin position="98"/>
        <end position="114"/>
    </location>
</feature>
<dbReference type="STRING" id="1855912.LuPra_00234"/>
<accession>A0A143PFL2</accession>
<evidence type="ECO:0000256" key="4">
    <source>
        <dbReference type="ARBA" id="ARBA00022597"/>
    </source>
</evidence>
<evidence type="ECO:0000256" key="1">
    <source>
        <dbReference type="ARBA" id="ARBA00004651"/>
    </source>
</evidence>
<dbReference type="PIRSF" id="PIRSF006351">
    <property type="entry name" value="PTS_EIIC-Cellobiose"/>
    <property type="match status" value="1"/>
</dbReference>
<keyword evidence="2 8" id="KW-0813">Transport</keyword>
<sequence>MTRLTALLNRHVVPALTALSENTYMSAIRAGMVSVVPLTIIGGLFLVISYLPVPGWTTLVAPWLPLLQIPVTATFGILGLVACLAIAYDLGARFRQEALVSATMALAVFLLIQVEPADLTFRTPGLGSQGLFTAIIVALVVVRVQKLFTDRGIVITMPETVPSVVYQSFLSLVPLLFLVVTFWLIRFVAGVDINHVVQAAFRPLVFALNTLPGILVYAFLVSLLWSVGIHGDNALDAIVAPIFLQYLAENVAAMTGGQPLPYVTANGFFTTFVNVGGTGATLALALILVRSPDAAFRQVGRVSLPTQVFQINEPIFFGLPIVLNPVFMVPYVLNAMILTTGSYLLMSWGLIQRPFINVPWTTPPIIGHYLVTGGDWRAAAWGVVSLAIAVVVYYPFARAAERARAQHRAV</sequence>
<keyword evidence="12" id="KW-1185">Reference proteome</keyword>
<evidence type="ECO:0000256" key="2">
    <source>
        <dbReference type="ARBA" id="ARBA00022448"/>
    </source>
</evidence>
<dbReference type="KEGG" id="abac:LuPra_00234"/>
<reference evidence="12" key="2">
    <citation type="submission" date="2016-04" db="EMBL/GenBank/DDBJ databases">
        <title>First Complete Genome Sequence of a Subdivision 6 Acidobacterium.</title>
        <authorList>
            <person name="Huang S."/>
            <person name="Vieira S."/>
            <person name="Bunk B."/>
            <person name="Riedel T."/>
            <person name="Sproeer C."/>
            <person name="Overmann J."/>
        </authorList>
    </citation>
    <scope>NUCLEOTIDE SEQUENCE [LARGE SCALE GENOMIC DNA]</scope>
    <source>
        <strain evidence="12">DSM 100886 HEG_-6_39</strain>
    </source>
</reference>
<dbReference type="EMBL" id="CP015136">
    <property type="protein sequence ID" value="AMY07070.1"/>
    <property type="molecule type" value="Genomic_DNA"/>
</dbReference>
<dbReference type="NCBIfam" id="TIGR00410">
    <property type="entry name" value="lacE"/>
    <property type="match status" value="1"/>
</dbReference>
<dbReference type="GO" id="GO:0009401">
    <property type="term" value="P:phosphoenolpyruvate-dependent sugar phosphotransferase system"/>
    <property type="evidence" value="ECO:0007669"/>
    <property type="project" value="InterPro"/>
</dbReference>
<dbReference type="AlphaFoldDB" id="A0A143PFL2"/>
<dbReference type="RefSeq" id="WP_110169070.1">
    <property type="nucleotide sequence ID" value="NZ_CP015136.1"/>
</dbReference>
<proteinExistence type="predicted"/>
<comment type="subcellular location">
    <subcellularLocation>
        <location evidence="1">Cell membrane</location>
        <topology evidence="1">Multi-pass membrane protein</topology>
    </subcellularLocation>
</comment>
<feature type="transmembrane region" description="Helical" evidence="9">
    <location>
        <begin position="205"/>
        <end position="225"/>
    </location>
</feature>
<dbReference type="OrthoDB" id="1550290at2"/>
<dbReference type="Pfam" id="PF02378">
    <property type="entry name" value="PTS_EIIC"/>
    <property type="match status" value="1"/>
</dbReference>
<dbReference type="GO" id="GO:0005886">
    <property type="term" value="C:plasma membrane"/>
    <property type="evidence" value="ECO:0007669"/>
    <property type="project" value="UniProtKB-SubCell"/>
</dbReference>
<evidence type="ECO:0000256" key="8">
    <source>
        <dbReference type="PIRNR" id="PIRNR006351"/>
    </source>
</evidence>
<feature type="transmembrane region" description="Helical" evidence="9">
    <location>
        <begin position="30"/>
        <end position="51"/>
    </location>
</feature>
<feature type="transmembrane region" description="Helical" evidence="9">
    <location>
        <begin position="378"/>
        <end position="396"/>
    </location>
</feature>
<feature type="transmembrane region" description="Helical" evidence="9">
    <location>
        <begin position="164"/>
        <end position="185"/>
    </location>
</feature>